<evidence type="ECO:0000256" key="4">
    <source>
        <dbReference type="ARBA" id="ARBA00004520"/>
    </source>
</evidence>
<dbReference type="SMART" id="SM00546">
    <property type="entry name" value="CUE"/>
    <property type="match status" value="1"/>
</dbReference>
<dbReference type="EMBL" id="JAUPFM010000011">
    <property type="protein sequence ID" value="KAK2838056.1"/>
    <property type="molecule type" value="Genomic_DNA"/>
</dbReference>
<dbReference type="PANTHER" id="PTHR12191">
    <property type="entry name" value="SOLUTE CARRIER FAMILY 39"/>
    <property type="match status" value="1"/>
</dbReference>
<feature type="region of interest" description="Disordered" evidence="26">
    <location>
        <begin position="163"/>
        <end position="184"/>
    </location>
</feature>
<evidence type="ECO:0000256" key="27">
    <source>
        <dbReference type="SAM" id="Phobius"/>
    </source>
</evidence>
<accession>A0AA88SHL1</accession>
<dbReference type="GO" id="GO:0140410">
    <property type="term" value="F:monoatomic cation:bicarbonate symporter activity"/>
    <property type="evidence" value="ECO:0007669"/>
    <property type="project" value="TreeGrafter"/>
</dbReference>
<dbReference type="GO" id="GO:0005385">
    <property type="term" value="F:zinc ion transmembrane transporter activity"/>
    <property type="evidence" value="ECO:0007669"/>
    <property type="project" value="TreeGrafter"/>
</dbReference>
<feature type="region of interest" description="Disordered" evidence="26">
    <location>
        <begin position="342"/>
        <end position="374"/>
    </location>
</feature>
<keyword evidence="10 27" id="KW-0812">Transmembrane</keyword>
<evidence type="ECO:0000256" key="25">
    <source>
        <dbReference type="ARBA" id="ARBA00048071"/>
    </source>
</evidence>
<feature type="transmembrane region" description="Helical" evidence="27">
    <location>
        <begin position="559"/>
        <end position="583"/>
    </location>
</feature>
<dbReference type="GO" id="GO:0031901">
    <property type="term" value="C:early endosome membrane"/>
    <property type="evidence" value="ECO:0007669"/>
    <property type="project" value="UniProtKB-SubCell"/>
</dbReference>
<dbReference type="PANTHER" id="PTHR12191:SF5">
    <property type="entry name" value="METAL CATION SYMPORTER ZIP14"/>
    <property type="match status" value="1"/>
</dbReference>
<comment type="subcellular location">
    <subcellularLocation>
        <location evidence="3">Apical cell membrane</location>
        <topology evidence="3">Multi-pass membrane protein</topology>
    </subcellularLocation>
    <subcellularLocation>
        <location evidence="5">Basolateral cell membrane</location>
        <topology evidence="5">Multi-pass membrane protein</topology>
    </subcellularLocation>
    <subcellularLocation>
        <location evidence="4">Early endosome membrane</location>
        <topology evidence="4">Multi-pass membrane protein</topology>
    </subcellularLocation>
    <subcellularLocation>
        <location evidence="1">Late endosome membrane</location>
        <topology evidence="1">Multi-pass membrane protein</topology>
    </subcellularLocation>
    <subcellularLocation>
        <location evidence="2">Lysosome membrane</location>
        <topology evidence="2">Multi-pass membrane protein</topology>
    </subcellularLocation>
</comment>
<feature type="compositionally biased region" description="Acidic residues" evidence="26">
    <location>
        <begin position="1256"/>
        <end position="1269"/>
    </location>
</feature>
<evidence type="ECO:0000256" key="20">
    <source>
        <dbReference type="ARBA" id="ARBA00036412"/>
    </source>
</evidence>
<feature type="domain" description="CUE" evidence="28">
    <location>
        <begin position="1071"/>
        <end position="1114"/>
    </location>
</feature>
<evidence type="ECO:0000256" key="7">
    <source>
        <dbReference type="ARBA" id="ARBA00011233"/>
    </source>
</evidence>
<feature type="transmembrane region" description="Helical" evidence="27">
    <location>
        <begin position="279"/>
        <end position="299"/>
    </location>
</feature>
<dbReference type="InterPro" id="IPR041800">
    <property type="entry name" value="ASCC2_CUE"/>
</dbReference>
<evidence type="ECO:0000256" key="16">
    <source>
        <dbReference type="ARBA" id="ARBA00023065"/>
    </source>
</evidence>
<comment type="subunit">
    <text evidence="7">Homotrimer.</text>
</comment>
<dbReference type="PROSITE" id="PS51140">
    <property type="entry name" value="CUE"/>
    <property type="match status" value="1"/>
</dbReference>
<keyword evidence="15 27" id="KW-1133">Transmembrane helix</keyword>
<dbReference type="SUPFAM" id="SSF46934">
    <property type="entry name" value="UBA-like"/>
    <property type="match status" value="1"/>
</dbReference>
<feature type="region of interest" description="Disordered" evidence="26">
    <location>
        <begin position="61"/>
        <end position="83"/>
    </location>
</feature>
<evidence type="ECO:0000256" key="15">
    <source>
        <dbReference type="ARBA" id="ARBA00022989"/>
    </source>
</evidence>
<dbReference type="InterPro" id="IPR003892">
    <property type="entry name" value="CUE"/>
</dbReference>
<evidence type="ECO:0000313" key="29">
    <source>
        <dbReference type="EMBL" id="KAK2838056.1"/>
    </source>
</evidence>
<comment type="catalytic activity">
    <reaction evidence="20">
        <text>Cd(2+)(out) + 2 hydrogencarbonate(out) = Cd(2+)(in) + 2 hydrogencarbonate(in)</text>
        <dbReference type="Rhea" id="RHEA:62256"/>
        <dbReference type="ChEBI" id="CHEBI:17544"/>
        <dbReference type="ChEBI" id="CHEBI:48775"/>
    </reaction>
    <physiologicalReaction direction="left-to-right" evidence="20">
        <dbReference type="Rhea" id="RHEA:62257"/>
    </physiologicalReaction>
</comment>
<feature type="compositionally biased region" description="Basic and acidic residues" evidence="26">
    <location>
        <begin position="1286"/>
        <end position="1295"/>
    </location>
</feature>
<feature type="compositionally biased region" description="Basic and acidic residues" evidence="26">
    <location>
        <begin position="356"/>
        <end position="370"/>
    </location>
</feature>
<keyword evidence="13" id="KW-0862">Zinc</keyword>
<evidence type="ECO:0000256" key="23">
    <source>
        <dbReference type="ARBA" id="ARBA00042974"/>
    </source>
</evidence>
<dbReference type="GO" id="GO:0043130">
    <property type="term" value="F:ubiquitin binding"/>
    <property type="evidence" value="ECO:0007669"/>
    <property type="project" value="InterPro"/>
</dbReference>
<evidence type="ECO:0000256" key="21">
    <source>
        <dbReference type="ARBA" id="ARBA00040176"/>
    </source>
</evidence>
<organism evidence="29 30">
    <name type="scientific">Channa striata</name>
    <name type="common">Snakehead murrel</name>
    <name type="synonym">Ophicephalus striatus</name>
    <dbReference type="NCBI Taxonomy" id="64152"/>
    <lineage>
        <taxon>Eukaryota</taxon>
        <taxon>Metazoa</taxon>
        <taxon>Chordata</taxon>
        <taxon>Craniata</taxon>
        <taxon>Vertebrata</taxon>
        <taxon>Euteleostomi</taxon>
        <taxon>Actinopterygii</taxon>
        <taxon>Neopterygii</taxon>
        <taxon>Teleostei</taxon>
        <taxon>Neoteleostei</taxon>
        <taxon>Acanthomorphata</taxon>
        <taxon>Anabantaria</taxon>
        <taxon>Anabantiformes</taxon>
        <taxon>Channoidei</taxon>
        <taxon>Channidae</taxon>
        <taxon>Channa</taxon>
    </lineage>
</organism>
<keyword evidence="30" id="KW-1185">Reference proteome</keyword>
<evidence type="ECO:0000256" key="26">
    <source>
        <dbReference type="SAM" id="MobiDB-lite"/>
    </source>
</evidence>
<dbReference type="InterPro" id="IPR003689">
    <property type="entry name" value="ZIP"/>
</dbReference>
<evidence type="ECO:0000256" key="22">
    <source>
        <dbReference type="ARBA" id="ARBA00042543"/>
    </source>
</evidence>
<feature type="region of interest" description="Disordered" evidence="26">
    <location>
        <begin position="1002"/>
        <end position="1047"/>
    </location>
</feature>
<feature type="compositionally biased region" description="Basic and acidic residues" evidence="26">
    <location>
        <begin position="1326"/>
        <end position="1336"/>
    </location>
</feature>
<keyword evidence="9" id="KW-1003">Cell membrane</keyword>
<evidence type="ECO:0000256" key="14">
    <source>
        <dbReference type="ARBA" id="ARBA00022906"/>
    </source>
</evidence>
<evidence type="ECO:0000256" key="13">
    <source>
        <dbReference type="ARBA" id="ARBA00022833"/>
    </source>
</evidence>
<dbReference type="Pfam" id="PF02845">
    <property type="entry name" value="CUE"/>
    <property type="match status" value="1"/>
</dbReference>
<feature type="compositionally biased region" description="Low complexity" evidence="26">
    <location>
        <begin position="1020"/>
        <end position="1031"/>
    </location>
</feature>
<dbReference type="GO" id="GO:0016323">
    <property type="term" value="C:basolateral plasma membrane"/>
    <property type="evidence" value="ECO:0007669"/>
    <property type="project" value="UniProtKB-SubCell"/>
</dbReference>
<evidence type="ECO:0000256" key="3">
    <source>
        <dbReference type="ARBA" id="ARBA00004424"/>
    </source>
</evidence>
<evidence type="ECO:0000256" key="6">
    <source>
        <dbReference type="ARBA" id="ARBA00006939"/>
    </source>
</evidence>
<keyword evidence="18" id="KW-0458">Lysosome</keyword>
<feature type="transmembrane region" description="Helical" evidence="27">
    <location>
        <begin position="245"/>
        <end position="267"/>
    </location>
</feature>
<protein>
    <recommendedName>
        <fullName evidence="21">Metal cation symporter ZIP14</fullName>
    </recommendedName>
    <alternativeName>
        <fullName evidence="22">Solute carrier family 39 member 14</fullName>
    </alternativeName>
    <alternativeName>
        <fullName evidence="23">Zrt- and Irt-like protein 14</fullName>
    </alternativeName>
</protein>
<dbReference type="InterPro" id="IPR050799">
    <property type="entry name" value="ZIP_Transporter"/>
</dbReference>
<name>A0AA88SHL1_CHASR</name>
<keyword evidence="8" id="KW-0813">Transport</keyword>
<keyword evidence="11" id="KW-0732">Signal</keyword>
<evidence type="ECO:0000256" key="1">
    <source>
        <dbReference type="ARBA" id="ARBA00004107"/>
    </source>
</evidence>
<comment type="catalytic activity">
    <reaction evidence="25">
        <text>Mn(2+)(out) + 2 hydrogencarbonate(out) = Mn(2+)(in) + 2 hydrogencarbonate(in)</text>
        <dbReference type="Rhea" id="RHEA:62260"/>
        <dbReference type="ChEBI" id="CHEBI:17544"/>
        <dbReference type="ChEBI" id="CHEBI:29035"/>
    </reaction>
    <physiologicalReaction direction="left-to-right" evidence="25">
        <dbReference type="Rhea" id="RHEA:62261"/>
    </physiologicalReaction>
</comment>
<feature type="region of interest" description="Disordered" evidence="26">
    <location>
        <begin position="394"/>
        <end position="413"/>
    </location>
</feature>
<evidence type="ECO:0000256" key="8">
    <source>
        <dbReference type="ARBA" id="ARBA00022448"/>
    </source>
</evidence>
<evidence type="ECO:0000256" key="2">
    <source>
        <dbReference type="ARBA" id="ARBA00004155"/>
    </source>
</evidence>
<evidence type="ECO:0000256" key="11">
    <source>
        <dbReference type="ARBA" id="ARBA00022729"/>
    </source>
</evidence>
<dbReference type="Proteomes" id="UP001187415">
    <property type="component" value="Unassembled WGS sequence"/>
</dbReference>
<comment type="similarity">
    <text evidence="6">Belongs to the ZIP transporter (TC 2.A.5) family.</text>
</comment>
<evidence type="ECO:0000256" key="12">
    <source>
        <dbReference type="ARBA" id="ARBA00022753"/>
    </source>
</evidence>
<evidence type="ECO:0000256" key="17">
    <source>
        <dbReference type="ARBA" id="ARBA00023136"/>
    </source>
</evidence>
<sequence>MLQYLPWNAGGRHRHFETPVNDELLTSPLTASRAHPPRCCCRRRRRCCRESLREPLLTGVDVKPHTASPDQHPPASEETMLTRSPHGCTSASIALLKSEMILALALVVLLCPLSLVMGQGENQTQPPAQVLQDLLSRYGDNSTITVPQLRTLLALLSQGQGESDADRSKAAETTTTTAPKSNSSKCLPEDTLAIYSISEQTRLDWHGFLRLCPTMLQQLDAGSCKVRKEDVLSSDTSPRPSDGEVWGYGFLCVTLISLCSLVGASVVPFMKKTFYKRLLLYFIALAIGTLYSNALFQLIPEAFGFDPMVDFYMSKSAVVFGGFYLFFFTEKVLKVLLKQKQGNHGHSHYPGADRYSSPDREVEEGEKERLQQNGETSNLALGKVDAGEGELMLSSAQTPQDCQSPDSGGRSPNSGGGCYWLKGTTYSDIGTLAWMITLSDGLHNFIDGLAIGASFTASVFQGISTSVAILCEEFPHELGDFVILLNAGMSIQQALFFNFLSACCCYLGMGFGILAGNSFSPNWIFALAGGMFLYIALADMFPEMNEVSREEENAGGSSFLLTFAIQNAGLLTGFAIMIILTTYSGQIRQSQNKTKGKVMACAQVPLDEQQVTEPGSGGKECTLPALHPERKEERIFLPYKPPPEDCTPAEVEEFLEHAKFITDDLEWLLGLPHDKFWCQVVFDESLQRCLDSYLQHAPRGLDLATLPSSPAVADMQRSVHKLVFLTFLRMATHKESKENFITPAVFGEIIYDNFLFDIPKILDLCVLFGKGNSPLLHKMIENIFTQQPCYYNDLDETVPTVLQVFDTVLEKCGLQCEGATAMQPMKLNAHKQPTAMTMNQQDLVDITLYLCDSTTTIHAFLDIFPAACSSFHSHGFISRLTSFYETTVPDLEMAVRKRNFDDKSLQEDLWKRLSHSCRKMVETVHLLLHHTCLQPILEGSENLQTFADELLQHFTSFLPEKRFLSDYDERFPIADDISLLQQALPAIDETRTSYLLQGVDSARDSVGRRKPQSQPQLKASSLSVSQGSGRSTPQEVREPGDGGESLRGAEAVVDGSLKRNTGAVCPMSGAELESLLSCIRDLLPDLGEGFLLACLQEYDYNSELVINNILENRLAPSLDKLDRTMPRPVKEELPSVLSHRSNVFDDDEFDVFRRDAVDMSRIWKGRRKGEGTREMLNDKQHIAEQRARYKAYETVVDEVVVEPGEGAAAFGLDDYDDEYDDTYDMNQVGANDLDGDSLLNRRPFTVPQVLRKGNMPEDEEESEDEQEEDTLQKNVNRDQFVQDPAVLRERAEARRAAMQQKKGFRPERSSNVVGRPKGQGQTTETLLDRRKKESNKSRVANHNRRTMADRKRNKGMIPS</sequence>
<dbReference type="Gene3D" id="1.10.8.10">
    <property type="entry name" value="DNA helicase RuvA subunit, C-terminal domain"/>
    <property type="match status" value="1"/>
</dbReference>
<evidence type="ECO:0000259" key="28">
    <source>
        <dbReference type="PROSITE" id="PS51140"/>
    </source>
</evidence>
<keyword evidence="16" id="KW-0406">Ion transport</keyword>
<dbReference type="Pfam" id="PF02535">
    <property type="entry name" value="Zip"/>
    <property type="match status" value="1"/>
</dbReference>
<dbReference type="GO" id="GO:0031902">
    <property type="term" value="C:late endosome membrane"/>
    <property type="evidence" value="ECO:0007669"/>
    <property type="project" value="UniProtKB-SubCell"/>
</dbReference>
<comment type="catalytic activity">
    <reaction evidence="19">
        <text>Fe(2+)(out) + 2 hydrogencarbonate(out) = Fe(2+)(in) + 2 hydrogencarbonate(in)</text>
        <dbReference type="Rhea" id="RHEA:62368"/>
        <dbReference type="ChEBI" id="CHEBI:17544"/>
        <dbReference type="ChEBI" id="CHEBI:29033"/>
    </reaction>
    <physiologicalReaction direction="left-to-right" evidence="19">
        <dbReference type="Rhea" id="RHEA:62369"/>
    </physiologicalReaction>
</comment>
<keyword evidence="12" id="KW-0967">Endosome</keyword>
<dbReference type="CDD" id="cd14364">
    <property type="entry name" value="CUE_ASCC2"/>
    <property type="match status" value="1"/>
</dbReference>
<evidence type="ECO:0000256" key="9">
    <source>
        <dbReference type="ARBA" id="ARBA00022475"/>
    </source>
</evidence>
<feature type="transmembrane region" description="Helical" evidence="27">
    <location>
        <begin position="311"/>
        <end position="329"/>
    </location>
</feature>
<evidence type="ECO:0000256" key="24">
    <source>
        <dbReference type="ARBA" id="ARBA00047497"/>
    </source>
</evidence>
<dbReference type="GO" id="GO:0030003">
    <property type="term" value="P:intracellular monoatomic cation homeostasis"/>
    <property type="evidence" value="ECO:0007669"/>
    <property type="project" value="TreeGrafter"/>
</dbReference>
<evidence type="ECO:0000256" key="5">
    <source>
        <dbReference type="ARBA" id="ARBA00004554"/>
    </source>
</evidence>
<comment type="caution">
    <text evidence="29">The sequence shown here is derived from an EMBL/GenBank/DDBJ whole genome shotgun (WGS) entry which is preliminary data.</text>
</comment>
<comment type="catalytic activity">
    <reaction evidence="24">
        <text>Zn(2+)(out) + 2 hydrogencarbonate(out) = Zn(2+)(in) + 2 hydrogencarbonate(in)</text>
        <dbReference type="Rhea" id="RHEA:62252"/>
        <dbReference type="ChEBI" id="CHEBI:17544"/>
        <dbReference type="ChEBI" id="CHEBI:29105"/>
    </reaction>
    <physiologicalReaction direction="left-to-right" evidence="24">
        <dbReference type="Rhea" id="RHEA:62253"/>
    </physiologicalReaction>
</comment>
<gene>
    <name evidence="29" type="ORF">Q5P01_015268</name>
</gene>
<evidence type="ECO:0000256" key="18">
    <source>
        <dbReference type="ARBA" id="ARBA00023228"/>
    </source>
</evidence>
<proteinExistence type="inferred from homology"/>
<keyword evidence="14" id="KW-0864">Zinc transport</keyword>
<feature type="region of interest" description="Disordered" evidence="26">
    <location>
        <begin position="1226"/>
        <end position="1359"/>
    </location>
</feature>
<dbReference type="GO" id="GO:0005765">
    <property type="term" value="C:lysosomal membrane"/>
    <property type="evidence" value="ECO:0007669"/>
    <property type="project" value="UniProtKB-SubCell"/>
</dbReference>
<dbReference type="InterPro" id="IPR009060">
    <property type="entry name" value="UBA-like_sf"/>
</dbReference>
<reference evidence="29" key="1">
    <citation type="submission" date="2023-07" db="EMBL/GenBank/DDBJ databases">
        <title>Chromosome-level Genome Assembly of Striped Snakehead (Channa striata).</title>
        <authorList>
            <person name="Liu H."/>
        </authorList>
    </citation>
    <scope>NUCLEOTIDE SEQUENCE</scope>
    <source>
        <strain evidence="29">Gz</strain>
        <tissue evidence="29">Muscle</tissue>
    </source>
</reference>
<evidence type="ECO:0000256" key="10">
    <source>
        <dbReference type="ARBA" id="ARBA00022692"/>
    </source>
</evidence>
<dbReference type="GO" id="GO:0071578">
    <property type="term" value="P:zinc ion import across plasma membrane"/>
    <property type="evidence" value="ECO:0007669"/>
    <property type="project" value="TreeGrafter"/>
</dbReference>
<keyword evidence="17 27" id="KW-0472">Membrane</keyword>
<dbReference type="GO" id="GO:0016324">
    <property type="term" value="C:apical plasma membrane"/>
    <property type="evidence" value="ECO:0007669"/>
    <property type="project" value="UniProtKB-SubCell"/>
</dbReference>
<feature type="transmembrane region" description="Helical" evidence="27">
    <location>
        <begin position="495"/>
        <end position="515"/>
    </location>
</feature>
<evidence type="ECO:0000313" key="30">
    <source>
        <dbReference type="Proteomes" id="UP001187415"/>
    </source>
</evidence>
<feature type="transmembrane region" description="Helical" evidence="27">
    <location>
        <begin position="521"/>
        <end position="538"/>
    </location>
</feature>
<evidence type="ECO:0000256" key="19">
    <source>
        <dbReference type="ARBA" id="ARBA00035822"/>
    </source>
</evidence>